<dbReference type="InterPro" id="IPR001119">
    <property type="entry name" value="SLH_dom"/>
</dbReference>
<reference evidence="4 5" key="1">
    <citation type="submission" date="2016-09" db="EMBL/GenBank/DDBJ databases">
        <title>Complete genome of Desulfosporosinus sp. OL.</title>
        <authorList>
            <person name="Mardanov A."/>
            <person name="Beletsky A."/>
            <person name="Panova A."/>
            <person name="Karnachuk O."/>
            <person name="Ravin N."/>
        </authorList>
    </citation>
    <scope>NUCLEOTIDE SEQUENCE [LARGE SCALE GENOMIC DNA]</scope>
    <source>
        <strain evidence="4 5">OL</strain>
    </source>
</reference>
<dbReference type="OrthoDB" id="174569at2"/>
<proteinExistence type="predicted"/>
<protein>
    <submittedName>
        <fullName evidence="4">EF hand domain/PKD domain protein</fullName>
    </submittedName>
</protein>
<feature type="compositionally biased region" description="Basic and acidic residues" evidence="2">
    <location>
        <begin position="159"/>
        <end position="183"/>
    </location>
</feature>
<feature type="compositionally biased region" description="Pro residues" evidence="2">
    <location>
        <begin position="225"/>
        <end position="237"/>
    </location>
</feature>
<accession>A0A1Q8QK23</accession>
<feature type="domain" description="SLH" evidence="3">
    <location>
        <begin position="63"/>
        <end position="127"/>
    </location>
</feature>
<gene>
    <name evidence="4" type="ORF">DSOL_4473</name>
</gene>
<evidence type="ECO:0000259" key="3">
    <source>
        <dbReference type="PROSITE" id="PS51272"/>
    </source>
</evidence>
<keyword evidence="1" id="KW-0677">Repeat</keyword>
<dbReference type="InterPro" id="IPR013783">
    <property type="entry name" value="Ig-like_fold"/>
</dbReference>
<dbReference type="Gene3D" id="2.60.40.10">
    <property type="entry name" value="Immunoglobulins"/>
    <property type="match status" value="1"/>
</dbReference>
<dbReference type="Pfam" id="PF00395">
    <property type="entry name" value="SLH"/>
    <property type="match status" value="2"/>
</dbReference>
<feature type="compositionally biased region" description="Gly residues" evidence="2">
    <location>
        <begin position="238"/>
        <end position="248"/>
    </location>
</feature>
<comment type="caution">
    <text evidence="4">The sequence shown here is derived from an EMBL/GenBank/DDBJ whole genome shotgun (WGS) entry which is preliminary data.</text>
</comment>
<evidence type="ECO:0000313" key="4">
    <source>
        <dbReference type="EMBL" id="OLN27598.1"/>
    </source>
</evidence>
<dbReference type="Proteomes" id="UP000186102">
    <property type="component" value="Unassembled WGS sequence"/>
</dbReference>
<evidence type="ECO:0000256" key="2">
    <source>
        <dbReference type="SAM" id="MobiDB-lite"/>
    </source>
</evidence>
<feature type="compositionally biased region" description="Polar residues" evidence="2">
    <location>
        <begin position="125"/>
        <end position="135"/>
    </location>
</feature>
<evidence type="ECO:0000313" key="5">
    <source>
        <dbReference type="Proteomes" id="UP000186102"/>
    </source>
</evidence>
<dbReference type="EMBL" id="MLBF01000055">
    <property type="protein sequence ID" value="OLN27598.1"/>
    <property type="molecule type" value="Genomic_DNA"/>
</dbReference>
<dbReference type="PROSITE" id="PS51272">
    <property type="entry name" value="SLH"/>
    <property type="match status" value="1"/>
</dbReference>
<keyword evidence="5" id="KW-1185">Reference proteome</keyword>
<dbReference type="STRING" id="1888891.DSOL_4473"/>
<dbReference type="RefSeq" id="WP_075366820.1">
    <property type="nucleotide sequence ID" value="NZ_MLBF01000055.1"/>
</dbReference>
<feature type="region of interest" description="Disordered" evidence="2">
    <location>
        <begin position="118"/>
        <end position="253"/>
    </location>
</feature>
<organism evidence="4 5">
    <name type="scientific">Desulfosporosinus metallidurans</name>
    <dbReference type="NCBI Taxonomy" id="1888891"/>
    <lineage>
        <taxon>Bacteria</taxon>
        <taxon>Bacillati</taxon>
        <taxon>Bacillota</taxon>
        <taxon>Clostridia</taxon>
        <taxon>Eubacteriales</taxon>
        <taxon>Desulfitobacteriaceae</taxon>
        <taxon>Desulfosporosinus</taxon>
    </lineage>
</organism>
<feature type="compositionally biased region" description="Pro residues" evidence="2">
    <location>
        <begin position="199"/>
        <end position="217"/>
    </location>
</feature>
<sequence length="1544" mass="164498">MKQKGKRIVIIALALLLLICGGIYTIYRLHPESFVGQDDIITRGEYAAILARDLSLNTTNAEKDPPSFPDIDGHWSEKYIEALIDAGIIDPADYPDGFHPDAPITRAEIIKMLVRAEGKNEEAENTQGHSGYQDQSDIKDDDKGYVIIGREGGIIGDTDDNKFHPNDPVTKGEAEDLNDKTKPEPSAPTPTNPSQTPGAPAPSPTPDPTEKPVPTPTNPDEGQPTPTPAPTPTPTPGNPGGGSGGSGGHTYYPDAQIRFEFPETAHTDSEIQVMPVWKYMKSYTWSLTKTAVDGSQQPVELADAVSGTLGLEGGTIRFKEDGQYTLTATAKNARGKETVLSRQITVYPVIDLSFDLPETTHTDKSITLTFPLEKLYGHDIVWTATKNGETVQTTDILEGTLGNEGGTFVFRNKGEYTLTASITDNTGRVFTHSESTKVYPVAGISFDLPSASHTDTAFGVSTVLTEADGLTANWSLTKNGEAAALADAVDGVLTNDGGTVRFKDKGVYMLTGTLTDETGRTFEASDTVTVYPVGSIGFYAPEITHTDKTVHVETHFENLGDASIEWSLTKDGKAVDLADAVQGELTNDGGFIRFKDKGEYVLKAAFTDPAGRTYSYTAPVKAYPVPSISYTLPETAHTDTTVSVVPENSELGSLKVEWLLENGLGFQDFGTYVDGMLDNKGGSIRFKHAGTYELIARITDETGRVFLFENGGRIEVLPVLGISFELPKATHTDRTIDLRTRGNNNVLPVEWTITKDGEQVEPSNVMEGSLNAYGGKIRFTQVGDYTLTASMTDALGRVFSYSASTSVYPIPTISLSAPQVWYAGEAGTVSVSGTDLTNLTADWTVVKDDGGAEPYSNYATGTLTKEGGSLTFPTKGQYELTLTMTDPTGRTFVQSRNLTVYPIPSMSLSLPQTWHAGEAGTIGVNGTDLENLTAGWTVKQGDDAEKPYSDYASGALTKDGGSITFPSKGQYQLILTMTDTNGRAFTESRSFTVYPIPSVSLSIPEPWYAGEAGTVGVSGTDLENLTADWTICQGSGEVKPYSAYAAGNLAKAGGTITLPSKGQYELTLTLTDPTGRTFTKSRSFTISPIPTMSIGVPPLTYSGESMAVTASGAELDGASVNWLISVDGGEAKPYTQYSAGSVGASGGSLTISTDKTIAVKLIAEATDTNGRKFTFTSNTATVKPIASFPFTVPSSVHIGSSISVTLPVTSGLEGRSLTWSLTKGGTPASYSGSLSNSGGSISINATGIYTLTAGTTDSAGRLFSYSQNITVTNNAPNKPTGSASVTRTAKDGKLLVNLSAYAADPDGDAVSLEYSGNTADSYYAVGTHTVKVRAKDAWGLYSDWTDIIFTVNNSAPTTPVITRTPDGNSIAPGVPITIIASSTDPDGDAITYVWEGRPAQTSTNYPLGKNVVRVKAVDSTGAESPWAAIVFFVADPNRGGGMTLTGPESVILEQGIAGATITNYTFTVPPVSGHSGQDYGRVRGYNVLTGQWDQLDYSPTTNGITFSRILSPGIYSQLEFYYYTNHDCMYNKSNITYSVTFYFE</sequence>
<name>A0A1Q8QK23_9FIRM</name>
<evidence type="ECO:0000256" key="1">
    <source>
        <dbReference type="ARBA" id="ARBA00022737"/>
    </source>
</evidence>